<keyword evidence="4" id="KW-0804">Transcription</keyword>
<gene>
    <name evidence="8" type="ORF">SAMN04488543_3565</name>
</gene>
<evidence type="ECO:0000259" key="6">
    <source>
        <dbReference type="PROSITE" id="PS50043"/>
    </source>
</evidence>
<dbReference type="InterPro" id="IPR001789">
    <property type="entry name" value="Sig_transdc_resp-reg_receiver"/>
</dbReference>
<dbReference type="InterPro" id="IPR000792">
    <property type="entry name" value="Tscrpt_reg_LuxR_C"/>
</dbReference>
<dbReference type="CDD" id="cd17535">
    <property type="entry name" value="REC_NarL-like"/>
    <property type="match status" value="1"/>
</dbReference>
<keyword evidence="9" id="KW-1185">Reference proteome</keyword>
<dbReference type="PROSITE" id="PS00622">
    <property type="entry name" value="HTH_LUXR_1"/>
    <property type="match status" value="1"/>
</dbReference>
<dbReference type="Gene3D" id="3.40.50.2300">
    <property type="match status" value="1"/>
</dbReference>
<feature type="modified residue" description="4-aspartylphosphate" evidence="5">
    <location>
        <position position="66"/>
    </location>
</feature>
<dbReference type="CDD" id="cd06170">
    <property type="entry name" value="LuxR_C_like"/>
    <property type="match status" value="1"/>
</dbReference>
<evidence type="ECO:0000256" key="1">
    <source>
        <dbReference type="ARBA" id="ARBA00022553"/>
    </source>
</evidence>
<dbReference type="InterPro" id="IPR016032">
    <property type="entry name" value="Sig_transdc_resp-reg_C-effctor"/>
</dbReference>
<dbReference type="GO" id="GO:0003677">
    <property type="term" value="F:DNA binding"/>
    <property type="evidence" value="ECO:0007669"/>
    <property type="project" value="UniProtKB-KW"/>
</dbReference>
<dbReference type="EMBL" id="LT629749">
    <property type="protein sequence ID" value="SDT28421.1"/>
    <property type="molecule type" value="Genomic_DNA"/>
</dbReference>
<dbReference type="SUPFAM" id="SSF52172">
    <property type="entry name" value="CheY-like"/>
    <property type="match status" value="1"/>
</dbReference>
<dbReference type="SUPFAM" id="SSF46894">
    <property type="entry name" value="C-terminal effector domain of the bipartite response regulators"/>
    <property type="match status" value="1"/>
</dbReference>
<dbReference type="PANTHER" id="PTHR43214:SF24">
    <property type="entry name" value="TRANSCRIPTIONAL REGULATORY PROTEIN NARL-RELATED"/>
    <property type="match status" value="1"/>
</dbReference>
<dbReference type="Proteomes" id="UP000199092">
    <property type="component" value="Chromosome I"/>
</dbReference>
<dbReference type="InterPro" id="IPR011006">
    <property type="entry name" value="CheY-like_superfamily"/>
</dbReference>
<dbReference type="STRING" id="546871.SAMN04488543_3565"/>
<evidence type="ECO:0000256" key="2">
    <source>
        <dbReference type="ARBA" id="ARBA00023015"/>
    </source>
</evidence>
<keyword evidence="2" id="KW-0805">Transcription regulation</keyword>
<dbReference type="PRINTS" id="PR00038">
    <property type="entry name" value="HTHLUXR"/>
</dbReference>
<sequence>MARVSEGTGPDGVVRVLLADDDALVRAGLRMILGGHPDLEVVGEARDGVEAVELAGALAADVVLMDIRMPRQDGLAATEVLLRSGSPPAVLVLTTFDTDDSVLTALRIGASGFLLKDTPPDRIVDAVRRVATGEPMLSPSVTAQLIAAVAGGQQPDRAAAARSRLAGLTEREREVALAVGAGRTNAEIGAALYMSVATVKAHVSRVMAKLGVENRVQVAIQVHDAGLG</sequence>
<evidence type="ECO:0000256" key="5">
    <source>
        <dbReference type="PROSITE-ProRule" id="PRU00169"/>
    </source>
</evidence>
<evidence type="ECO:0000256" key="4">
    <source>
        <dbReference type="ARBA" id="ARBA00023163"/>
    </source>
</evidence>
<name>A0A1H1Z3U1_9ACTN</name>
<evidence type="ECO:0000256" key="3">
    <source>
        <dbReference type="ARBA" id="ARBA00023125"/>
    </source>
</evidence>
<feature type="domain" description="HTH luxR-type" evidence="6">
    <location>
        <begin position="161"/>
        <end position="226"/>
    </location>
</feature>
<evidence type="ECO:0000313" key="8">
    <source>
        <dbReference type="EMBL" id="SDT28421.1"/>
    </source>
</evidence>
<keyword evidence="1 5" id="KW-0597">Phosphoprotein</keyword>
<dbReference type="PANTHER" id="PTHR43214">
    <property type="entry name" value="TWO-COMPONENT RESPONSE REGULATOR"/>
    <property type="match status" value="1"/>
</dbReference>
<evidence type="ECO:0000259" key="7">
    <source>
        <dbReference type="PROSITE" id="PS50110"/>
    </source>
</evidence>
<feature type="domain" description="Response regulatory" evidence="7">
    <location>
        <begin position="15"/>
        <end position="131"/>
    </location>
</feature>
<keyword evidence="3 8" id="KW-0238">DNA-binding</keyword>
<reference evidence="8 9" key="1">
    <citation type="submission" date="2016-10" db="EMBL/GenBank/DDBJ databases">
        <authorList>
            <person name="de Groot N.N."/>
        </authorList>
    </citation>
    <scope>NUCLEOTIDE SEQUENCE [LARGE SCALE GENOMIC DNA]</scope>
    <source>
        <strain evidence="8 9">DSM 21741</strain>
    </source>
</reference>
<protein>
    <submittedName>
        <fullName evidence="8">DNA-binding response regulator, NarL/FixJ family, contains REC and HTH domains</fullName>
    </submittedName>
</protein>
<dbReference type="SMART" id="SM00448">
    <property type="entry name" value="REC"/>
    <property type="match status" value="1"/>
</dbReference>
<organism evidence="8 9">
    <name type="scientific">Friedmanniella luteola</name>
    <dbReference type="NCBI Taxonomy" id="546871"/>
    <lineage>
        <taxon>Bacteria</taxon>
        <taxon>Bacillati</taxon>
        <taxon>Actinomycetota</taxon>
        <taxon>Actinomycetes</taxon>
        <taxon>Propionibacteriales</taxon>
        <taxon>Nocardioidaceae</taxon>
        <taxon>Friedmanniella</taxon>
    </lineage>
</organism>
<dbReference type="Pfam" id="PF00072">
    <property type="entry name" value="Response_reg"/>
    <property type="match status" value="1"/>
</dbReference>
<dbReference type="PROSITE" id="PS50043">
    <property type="entry name" value="HTH_LUXR_2"/>
    <property type="match status" value="1"/>
</dbReference>
<evidence type="ECO:0000313" key="9">
    <source>
        <dbReference type="Proteomes" id="UP000199092"/>
    </source>
</evidence>
<dbReference type="InterPro" id="IPR039420">
    <property type="entry name" value="WalR-like"/>
</dbReference>
<dbReference type="GO" id="GO:0000160">
    <property type="term" value="P:phosphorelay signal transduction system"/>
    <property type="evidence" value="ECO:0007669"/>
    <property type="project" value="InterPro"/>
</dbReference>
<dbReference type="GO" id="GO:0006355">
    <property type="term" value="P:regulation of DNA-templated transcription"/>
    <property type="evidence" value="ECO:0007669"/>
    <property type="project" value="InterPro"/>
</dbReference>
<dbReference type="SMART" id="SM00421">
    <property type="entry name" value="HTH_LUXR"/>
    <property type="match status" value="1"/>
</dbReference>
<dbReference type="PROSITE" id="PS50110">
    <property type="entry name" value="RESPONSE_REGULATORY"/>
    <property type="match status" value="1"/>
</dbReference>
<dbReference type="AlphaFoldDB" id="A0A1H1Z3U1"/>
<dbReference type="Pfam" id="PF00196">
    <property type="entry name" value="GerE"/>
    <property type="match status" value="1"/>
</dbReference>
<dbReference type="InterPro" id="IPR058245">
    <property type="entry name" value="NreC/VraR/RcsB-like_REC"/>
</dbReference>
<accession>A0A1H1Z3U1</accession>
<proteinExistence type="predicted"/>